<reference evidence="2" key="1">
    <citation type="journal article" date="2023" name="Science">
        <title>Genome structures resolve the early diversification of teleost fishes.</title>
        <authorList>
            <person name="Parey E."/>
            <person name="Louis A."/>
            <person name="Montfort J."/>
            <person name="Bouchez O."/>
            <person name="Roques C."/>
            <person name="Iampietro C."/>
            <person name="Lluch J."/>
            <person name="Castinel A."/>
            <person name="Donnadieu C."/>
            <person name="Desvignes T."/>
            <person name="Floi Bucao C."/>
            <person name="Jouanno E."/>
            <person name="Wen M."/>
            <person name="Mejri S."/>
            <person name="Dirks R."/>
            <person name="Jansen H."/>
            <person name="Henkel C."/>
            <person name="Chen W.J."/>
            <person name="Zahm M."/>
            <person name="Cabau C."/>
            <person name="Klopp C."/>
            <person name="Thompson A.W."/>
            <person name="Robinson-Rechavi M."/>
            <person name="Braasch I."/>
            <person name="Lecointre G."/>
            <person name="Bobe J."/>
            <person name="Postlethwait J.H."/>
            <person name="Berthelot C."/>
            <person name="Roest Crollius H."/>
            <person name="Guiguen Y."/>
        </authorList>
    </citation>
    <scope>NUCLEOTIDE SEQUENCE</scope>
    <source>
        <strain evidence="2">NC1722</strain>
    </source>
</reference>
<feature type="region of interest" description="Disordered" evidence="1">
    <location>
        <begin position="215"/>
        <end position="317"/>
    </location>
</feature>
<name>A0AAD7R3A3_9TELE</name>
<feature type="region of interest" description="Disordered" evidence="1">
    <location>
        <begin position="130"/>
        <end position="182"/>
    </location>
</feature>
<proteinExistence type="predicted"/>
<organism evidence="2 3">
    <name type="scientific">Aldrovandia affinis</name>
    <dbReference type="NCBI Taxonomy" id="143900"/>
    <lineage>
        <taxon>Eukaryota</taxon>
        <taxon>Metazoa</taxon>
        <taxon>Chordata</taxon>
        <taxon>Craniata</taxon>
        <taxon>Vertebrata</taxon>
        <taxon>Euteleostomi</taxon>
        <taxon>Actinopterygii</taxon>
        <taxon>Neopterygii</taxon>
        <taxon>Teleostei</taxon>
        <taxon>Notacanthiformes</taxon>
        <taxon>Halosauridae</taxon>
        <taxon>Aldrovandia</taxon>
    </lineage>
</organism>
<evidence type="ECO:0000313" key="3">
    <source>
        <dbReference type="Proteomes" id="UP001221898"/>
    </source>
</evidence>
<sequence>MKVRAGARRLRWDPRPPARGSGAHHRPVSPALSGRWSVSACDRTRKMVNYAWAGRSQRKLWWRSAAVLTCKSVVRPGDTEPRARPTSRSGGAVPPEAGGRSRPLRFPAEGTERSGAWAVCVHVDRSYAEDRAPKPALSPRTGERRRAQPVQTSLRTPPPRVETSNSLPSLPPCRSGGRRRSVPLDERGCRWFCLRAARVSARPVVWLRTVLGAPGEAALPTRPPGGFNSAGQVGRPGVGGSPRGTAARPDPSPAGRISSAGGAPRPALGRLGRARGEGGSSLRRRALQPLPPRPRRFPGPRETTAAAPSWGAGGGDWTSVLPLPARVLPGRGPPLPPTRLSTGSDCPQCAPDRVAPQGGDRPTTKGARGLRRCRQPTRPVLKHGPRSLTRARVRGLLDTPWRNESEGRRAPAEVGSPPPCPGERGAPPARLARSVGEVERERVR</sequence>
<evidence type="ECO:0000313" key="2">
    <source>
        <dbReference type="EMBL" id="KAJ8361809.1"/>
    </source>
</evidence>
<gene>
    <name evidence="2" type="ORF">AAFF_G00420350</name>
</gene>
<feature type="region of interest" description="Disordered" evidence="1">
    <location>
        <begin position="1"/>
        <end position="31"/>
    </location>
</feature>
<protein>
    <submittedName>
        <fullName evidence="2">Uncharacterized protein</fullName>
    </submittedName>
</protein>
<evidence type="ECO:0000256" key="1">
    <source>
        <dbReference type="SAM" id="MobiDB-lite"/>
    </source>
</evidence>
<comment type="caution">
    <text evidence="2">The sequence shown here is derived from an EMBL/GenBank/DDBJ whole genome shotgun (WGS) entry which is preliminary data.</text>
</comment>
<feature type="compositionally biased region" description="Basic and acidic residues" evidence="1">
    <location>
        <begin position="401"/>
        <end position="411"/>
    </location>
</feature>
<keyword evidence="3" id="KW-1185">Reference proteome</keyword>
<feature type="compositionally biased region" description="Low complexity" evidence="1">
    <location>
        <begin position="258"/>
        <end position="271"/>
    </location>
</feature>
<dbReference type="Proteomes" id="UP001221898">
    <property type="component" value="Unassembled WGS sequence"/>
</dbReference>
<dbReference type="EMBL" id="JAINUG010000880">
    <property type="protein sequence ID" value="KAJ8361809.1"/>
    <property type="molecule type" value="Genomic_DNA"/>
</dbReference>
<accession>A0AAD7R3A3</accession>
<dbReference type="AlphaFoldDB" id="A0AAD7R3A3"/>
<feature type="region of interest" description="Disordered" evidence="1">
    <location>
        <begin position="350"/>
        <end position="444"/>
    </location>
</feature>
<feature type="region of interest" description="Disordered" evidence="1">
    <location>
        <begin position="75"/>
        <end position="109"/>
    </location>
</feature>
<feature type="compositionally biased region" description="Basic residues" evidence="1">
    <location>
        <begin position="368"/>
        <end position="393"/>
    </location>
</feature>